<evidence type="ECO:0000313" key="2">
    <source>
        <dbReference type="Proteomes" id="UP000510650"/>
    </source>
</evidence>
<organism evidence="1 2">
    <name type="scientific">Citrobacter freundii</name>
    <dbReference type="NCBI Taxonomy" id="546"/>
    <lineage>
        <taxon>Bacteria</taxon>
        <taxon>Pseudomonadati</taxon>
        <taxon>Pseudomonadota</taxon>
        <taxon>Gammaproteobacteria</taxon>
        <taxon>Enterobacterales</taxon>
        <taxon>Enterobacteriaceae</taxon>
        <taxon>Citrobacter</taxon>
        <taxon>Citrobacter freundii complex</taxon>
    </lineage>
</organism>
<reference evidence="2" key="1">
    <citation type="submission" date="2020-06" db="EMBL/GenBank/DDBJ databases">
        <title>REHAB project genomes.</title>
        <authorList>
            <person name="Shaw L.P."/>
        </authorList>
    </citation>
    <scope>NUCLEOTIDE SEQUENCE [LARGE SCALE GENOMIC DNA]</scope>
    <source>
        <strain evidence="2">RHBSTW-00398</strain>
    </source>
</reference>
<proteinExistence type="predicted"/>
<sequence length="342" mass="36337">MFSGRYIPQWPCVIALSLGLLTVSADAKKYDWSLPENGTLTVNIARGALLIVTRDDGKPQVSLDLQKVNIAQESTLTTRKITGDLPSEEPQWSLDGQTATLTLPAPADIDLQKVKGVTAALILPATGQYQINGTLSDVYLKGTKNTIRINVVNGKVDAQNAGSGNVSIDVINGNIRTEAMKSDLSLKLRSGSVTDERSEGTMAVDLVNGDLTLNSQAQTIRIRQTTGKQTINAPACENFSNDLQTGSGTIRLGTPLIKGHIFSADGEIATIIPADWQGKIIADGVTGNNIVNQLSQQKPTSAKRPLSDEHLELAQGKPGNTQITLSTIGGVFTLQPAEQGSK</sequence>
<protein>
    <submittedName>
        <fullName evidence="1">DUF4097 family beta strand repeat protein</fullName>
    </submittedName>
</protein>
<name>A0AAE7L120_CITFR</name>
<dbReference type="RefSeq" id="WP_181218409.1">
    <property type="nucleotide sequence ID" value="NZ_CP055538.1"/>
</dbReference>
<dbReference type="EMBL" id="CP055538">
    <property type="protein sequence ID" value="QLO16107.1"/>
    <property type="molecule type" value="Genomic_DNA"/>
</dbReference>
<accession>A0AAE7L120</accession>
<dbReference type="AlphaFoldDB" id="A0AAE7L120"/>
<evidence type="ECO:0000313" key="1">
    <source>
        <dbReference type="EMBL" id="QLO16107.1"/>
    </source>
</evidence>
<dbReference type="Proteomes" id="UP000510650">
    <property type="component" value="Chromosome"/>
</dbReference>
<gene>
    <name evidence="1" type="ORF">HV183_23145</name>
</gene>